<dbReference type="AlphaFoldDB" id="A0A3D9HFM5"/>
<dbReference type="EMBL" id="QRDW01000008">
    <property type="protein sequence ID" value="RED48051.1"/>
    <property type="molecule type" value="Genomic_DNA"/>
</dbReference>
<evidence type="ECO:0000256" key="1">
    <source>
        <dbReference type="SAM" id="Phobius"/>
    </source>
</evidence>
<dbReference type="RefSeq" id="WP_115937681.1">
    <property type="nucleotide sequence ID" value="NZ_QRDW01000008.1"/>
</dbReference>
<protein>
    <submittedName>
        <fullName evidence="2">Uncharacterized protein</fullName>
    </submittedName>
</protein>
<keyword evidence="1" id="KW-0812">Transmembrane</keyword>
<organism evidence="2 3">
    <name type="scientific">Aestuariispira insulae</name>
    <dbReference type="NCBI Taxonomy" id="1461337"/>
    <lineage>
        <taxon>Bacteria</taxon>
        <taxon>Pseudomonadati</taxon>
        <taxon>Pseudomonadota</taxon>
        <taxon>Alphaproteobacteria</taxon>
        <taxon>Rhodospirillales</taxon>
        <taxon>Kiloniellaceae</taxon>
        <taxon>Aestuariispira</taxon>
    </lineage>
</organism>
<keyword evidence="1" id="KW-1133">Transmembrane helix</keyword>
<keyword evidence="1" id="KW-0472">Membrane</keyword>
<feature type="transmembrane region" description="Helical" evidence="1">
    <location>
        <begin position="57"/>
        <end position="77"/>
    </location>
</feature>
<reference evidence="2 3" key="1">
    <citation type="submission" date="2018-07" db="EMBL/GenBank/DDBJ databases">
        <title>Genomic Encyclopedia of Type Strains, Phase III (KMG-III): the genomes of soil and plant-associated and newly described type strains.</title>
        <authorList>
            <person name="Whitman W."/>
        </authorList>
    </citation>
    <scope>NUCLEOTIDE SEQUENCE [LARGE SCALE GENOMIC DNA]</scope>
    <source>
        <strain evidence="2 3">CECT 8488</strain>
    </source>
</reference>
<accession>A0A3D9HFM5</accession>
<gene>
    <name evidence="2" type="ORF">DFP90_10869</name>
</gene>
<name>A0A3D9HFM5_9PROT</name>
<proteinExistence type="predicted"/>
<dbReference type="Proteomes" id="UP000256845">
    <property type="component" value="Unassembled WGS sequence"/>
</dbReference>
<comment type="caution">
    <text evidence="2">The sequence shown here is derived from an EMBL/GenBank/DDBJ whole genome shotgun (WGS) entry which is preliminary data.</text>
</comment>
<evidence type="ECO:0000313" key="2">
    <source>
        <dbReference type="EMBL" id="RED48051.1"/>
    </source>
</evidence>
<keyword evidence="3" id="KW-1185">Reference proteome</keyword>
<evidence type="ECO:0000313" key="3">
    <source>
        <dbReference type="Proteomes" id="UP000256845"/>
    </source>
</evidence>
<sequence length="90" mass="9923">MRTKQHFCVQHRHRHGDTQSLSNYSQTASGKKNLATPACQTGIFINTDVITPLAGGGLSHVVGFLNLLALFLLFRLIKLVLFDWSAQNSA</sequence>